<dbReference type="EMBL" id="CP012752">
    <property type="protein sequence ID" value="ALG12096.1"/>
    <property type="molecule type" value="Genomic_DNA"/>
</dbReference>
<dbReference type="RefSeq" id="WP_054293992.1">
    <property type="nucleotide sequence ID" value="NZ_CP012752.1"/>
</dbReference>
<keyword evidence="2" id="KW-1185">Reference proteome</keyword>
<dbReference type="OrthoDB" id="9969029at2"/>
<reference evidence="1 2" key="1">
    <citation type="submission" date="2015-07" db="EMBL/GenBank/DDBJ databases">
        <title>Genome sequencing of Kibdelosporangium phytohabitans.</title>
        <authorList>
            <person name="Qin S."/>
            <person name="Xing K."/>
        </authorList>
    </citation>
    <scope>NUCLEOTIDE SEQUENCE [LARGE SCALE GENOMIC DNA]</scope>
    <source>
        <strain evidence="1 2">KLBMP1111</strain>
    </source>
</reference>
<dbReference type="AlphaFoldDB" id="A0A0N9IB95"/>
<accession>A0A0N9IB95</accession>
<organism evidence="1 2">
    <name type="scientific">Kibdelosporangium phytohabitans</name>
    <dbReference type="NCBI Taxonomy" id="860235"/>
    <lineage>
        <taxon>Bacteria</taxon>
        <taxon>Bacillati</taxon>
        <taxon>Actinomycetota</taxon>
        <taxon>Actinomycetes</taxon>
        <taxon>Pseudonocardiales</taxon>
        <taxon>Pseudonocardiaceae</taxon>
        <taxon>Kibdelosporangium</taxon>
    </lineage>
</organism>
<dbReference type="KEGG" id="kphy:AOZ06_39185"/>
<proteinExistence type="predicted"/>
<evidence type="ECO:0000313" key="1">
    <source>
        <dbReference type="EMBL" id="ALG12096.1"/>
    </source>
</evidence>
<sequence>MSGAEHGKCMSLWQAAYVWAEAITDAGGRSPYASESVRVLLCYAITVEARHTPGLVPDTGVVEGPEVLASISTVTLMDRQLHTFLDAMLGLLMSHGVQPEPWEPGFAAFQSLRNSALRTPVQSIVGDSGTDWNRVVSAARDMLTRVITLVVTDSMTDVPLALLVIRPSGP</sequence>
<protein>
    <submittedName>
        <fullName evidence="1">Uncharacterized protein</fullName>
    </submittedName>
</protein>
<gene>
    <name evidence="1" type="ORF">AOZ06_39185</name>
</gene>
<dbReference type="STRING" id="860235.AOZ06_39185"/>
<name>A0A0N9IB95_9PSEU</name>
<evidence type="ECO:0000313" key="2">
    <source>
        <dbReference type="Proteomes" id="UP000063699"/>
    </source>
</evidence>
<dbReference type="Proteomes" id="UP000063699">
    <property type="component" value="Chromosome"/>
</dbReference>